<comment type="caution">
    <text evidence="2">The sequence shown here is derived from an EMBL/GenBank/DDBJ whole genome shotgun (WGS) entry which is preliminary data.</text>
</comment>
<dbReference type="EMBL" id="JAUSUZ010000001">
    <property type="protein sequence ID" value="MDQ0365077.1"/>
    <property type="molecule type" value="Genomic_DNA"/>
</dbReference>
<name>A0AAE3VXF7_9ACTN</name>
<organism evidence="2 3">
    <name type="scientific">Catenuloplanes indicus</name>
    <dbReference type="NCBI Taxonomy" id="137267"/>
    <lineage>
        <taxon>Bacteria</taxon>
        <taxon>Bacillati</taxon>
        <taxon>Actinomycetota</taxon>
        <taxon>Actinomycetes</taxon>
        <taxon>Micromonosporales</taxon>
        <taxon>Micromonosporaceae</taxon>
        <taxon>Catenuloplanes</taxon>
    </lineage>
</organism>
<reference evidence="2 3" key="1">
    <citation type="submission" date="2023-07" db="EMBL/GenBank/DDBJ databases">
        <title>Sequencing the genomes of 1000 actinobacteria strains.</title>
        <authorList>
            <person name="Klenk H.-P."/>
        </authorList>
    </citation>
    <scope>NUCLEOTIDE SEQUENCE [LARGE SCALE GENOMIC DNA]</scope>
    <source>
        <strain evidence="2 3">DSM 44709</strain>
    </source>
</reference>
<sequence length="117" mass="12762">MGDVEKYCPDALWRLVAPLLPVHPVRHQGGGRRRIDDRVAVAAITYVLQTGCAWEALPGSFPISRATAHRRFAEWVQQGVMEAFHQAVLDVLGAAGQIDWSRASADAMQVRAVKGGT</sequence>
<dbReference type="AlphaFoldDB" id="A0AAE3VXF7"/>
<accession>A0AAE3VXF7</accession>
<dbReference type="InterPro" id="IPR052909">
    <property type="entry name" value="Transposase_6_like"/>
</dbReference>
<proteinExistence type="predicted"/>
<dbReference type="PANTHER" id="PTHR46637">
    <property type="entry name" value="TIS1421-TRANSPOSASE PROTEIN A"/>
    <property type="match status" value="1"/>
</dbReference>
<evidence type="ECO:0000313" key="2">
    <source>
        <dbReference type="EMBL" id="MDQ0365077.1"/>
    </source>
</evidence>
<feature type="domain" description="Insertion element IS402-like" evidence="1">
    <location>
        <begin position="9"/>
        <end position="85"/>
    </location>
</feature>
<protein>
    <submittedName>
        <fullName evidence="2">Transposase</fullName>
    </submittedName>
</protein>
<evidence type="ECO:0000259" key="1">
    <source>
        <dbReference type="Pfam" id="PF13340"/>
    </source>
</evidence>
<gene>
    <name evidence="2" type="ORF">J2S42_001746</name>
</gene>
<keyword evidence="3" id="KW-1185">Reference proteome</keyword>
<dbReference type="PANTHER" id="PTHR46637:SF1">
    <property type="entry name" value="BLL5188 PROTEIN"/>
    <property type="match status" value="1"/>
</dbReference>
<dbReference type="Proteomes" id="UP001240236">
    <property type="component" value="Unassembled WGS sequence"/>
</dbReference>
<dbReference type="InterPro" id="IPR025161">
    <property type="entry name" value="IS402-like_dom"/>
</dbReference>
<dbReference type="Pfam" id="PF13340">
    <property type="entry name" value="DUF4096"/>
    <property type="match status" value="1"/>
</dbReference>
<evidence type="ECO:0000313" key="3">
    <source>
        <dbReference type="Proteomes" id="UP001240236"/>
    </source>
</evidence>